<dbReference type="InterPro" id="IPR003018">
    <property type="entry name" value="GAF"/>
</dbReference>
<name>A0A368NS59_9GAMM</name>
<dbReference type="PANTHER" id="PTHR21021:SF15">
    <property type="entry name" value="FREE METHIONINE-R-SULFOXIDE REDUCTASE"/>
    <property type="match status" value="1"/>
</dbReference>
<evidence type="ECO:0000313" key="3">
    <source>
        <dbReference type="EMBL" id="RCU52655.1"/>
    </source>
</evidence>
<accession>A0A368NS59</accession>
<comment type="similarity">
    <text evidence="1">Belongs to the free Met sulfoxide reductase family.</text>
</comment>
<sequence length="154" mass="17114">MMSKQEFYRELQLQAAALIEGETDHIAVLANLSALIWQRLPDINWAGFYFAKGEELVLGPFQGKPACYRIPFNRGVCGAAARERRVIRVDDVEQFESHIACDAASNSELVVPIYLNGAVFAVLDIDSPHLARFDLEDEKGLSVFADIIESALSQ</sequence>
<dbReference type="InterPro" id="IPR051330">
    <property type="entry name" value="Phosphatase_reg/MetRdx"/>
</dbReference>
<dbReference type="SUPFAM" id="SSF55781">
    <property type="entry name" value="GAF domain-like"/>
    <property type="match status" value="1"/>
</dbReference>
<dbReference type="PANTHER" id="PTHR21021">
    <property type="entry name" value="GAF/PUTATIVE CYTOSKELETAL PROTEIN"/>
    <property type="match status" value="1"/>
</dbReference>
<evidence type="ECO:0000259" key="2">
    <source>
        <dbReference type="Pfam" id="PF13185"/>
    </source>
</evidence>
<organism evidence="3 4">
    <name type="scientific">Corallincola holothuriorum</name>
    <dbReference type="NCBI Taxonomy" id="2282215"/>
    <lineage>
        <taxon>Bacteria</taxon>
        <taxon>Pseudomonadati</taxon>
        <taxon>Pseudomonadota</taxon>
        <taxon>Gammaproteobacteria</taxon>
        <taxon>Alteromonadales</taxon>
        <taxon>Psychromonadaceae</taxon>
        <taxon>Corallincola</taxon>
    </lineage>
</organism>
<evidence type="ECO:0000256" key="1">
    <source>
        <dbReference type="ARBA" id="ARBA00038454"/>
    </source>
</evidence>
<dbReference type="Pfam" id="PF13185">
    <property type="entry name" value="GAF_2"/>
    <property type="match status" value="1"/>
</dbReference>
<dbReference type="GO" id="GO:0005829">
    <property type="term" value="C:cytosol"/>
    <property type="evidence" value="ECO:0007669"/>
    <property type="project" value="TreeGrafter"/>
</dbReference>
<dbReference type="FunFam" id="3.30.450.40:FF:000008">
    <property type="entry name" value="GAF domain-containing proteins"/>
    <property type="match status" value="1"/>
</dbReference>
<dbReference type="Gene3D" id="3.30.450.40">
    <property type="match status" value="1"/>
</dbReference>
<dbReference type="GO" id="GO:0033745">
    <property type="term" value="F:L-methionine-(R)-S-oxide reductase activity"/>
    <property type="evidence" value="ECO:0007669"/>
    <property type="project" value="TreeGrafter"/>
</dbReference>
<dbReference type="EMBL" id="QPID01000001">
    <property type="protein sequence ID" value="RCU52655.1"/>
    <property type="molecule type" value="Genomic_DNA"/>
</dbReference>
<dbReference type="InterPro" id="IPR000614">
    <property type="entry name" value="FRMsr_CS"/>
</dbReference>
<dbReference type="OrthoDB" id="9796252at2"/>
<dbReference type="PROSITE" id="PS01320">
    <property type="entry name" value="UPF0067"/>
    <property type="match status" value="1"/>
</dbReference>
<reference evidence="3 4" key="1">
    <citation type="submission" date="2018-07" db="EMBL/GenBank/DDBJ databases">
        <title>Corallincola holothuriorum sp. nov., a new facultative anaerobe isolated from sea cucumber Apostichopus japonicus.</title>
        <authorList>
            <person name="Xia H."/>
        </authorList>
    </citation>
    <scope>NUCLEOTIDE SEQUENCE [LARGE SCALE GENOMIC DNA]</scope>
    <source>
        <strain evidence="3 4">C4</strain>
    </source>
</reference>
<dbReference type="AlphaFoldDB" id="A0A368NS59"/>
<protein>
    <submittedName>
        <fullName evidence="3">GAF domain-containing protein</fullName>
    </submittedName>
</protein>
<comment type="caution">
    <text evidence="3">The sequence shown here is derived from an EMBL/GenBank/DDBJ whole genome shotgun (WGS) entry which is preliminary data.</text>
</comment>
<gene>
    <name evidence="3" type="ORF">DU002_01405</name>
</gene>
<dbReference type="Proteomes" id="UP000252558">
    <property type="component" value="Unassembled WGS sequence"/>
</dbReference>
<feature type="domain" description="GAF" evidence="2">
    <location>
        <begin position="52"/>
        <end position="152"/>
    </location>
</feature>
<dbReference type="InterPro" id="IPR029016">
    <property type="entry name" value="GAF-like_dom_sf"/>
</dbReference>
<evidence type="ECO:0000313" key="4">
    <source>
        <dbReference type="Proteomes" id="UP000252558"/>
    </source>
</evidence>
<keyword evidence="4" id="KW-1185">Reference proteome</keyword>
<proteinExistence type="inferred from homology"/>